<protein>
    <submittedName>
        <fullName evidence="1">Uncharacterized protein</fullName>
    </submittedName>
</protein>
<keyword evidence="2" id="KW-1185">Reference proteome</keyword>
<evidence type="ECO:0000313" key="1">
    <source>
        <dbReference type="EMBL" id="SDY92904.1"/>
    </source>
</evidence>
<accession>A0A1H3NVM9</accession>
<dbReference type="AlphaFoldDB" id="A0A1H3NVM9"/>
<sequence length="140" mass="15587">MSQAEKFAPIALTYAAQQAYLAIEQQPRNKAEKQLLEQARRYVQAHSHQDDLRDLAGAIRELMGDAYQVGCGSCHIWIKRTPADAGQLSPERLAVVADRLTTAYRDWFEPRLPSGPRRSIRTEQGLPVAGVAITTSTPTR</sequence>
<dbReference type="OrthoDB" id="887282at2"/>
<dbReference type="RefSeq" id="WP_092743623.1">
    <property type="nucleotide sequence ID" value="NZ_FNOV01000019.1"/>
</dbReference>
<dbReference type="EMBL" id="FNOV01000019">
    <property type="protein sequence ID" value="SDY92904.1"/>
    <property type="molecule type" value="Genomic_DNA"/>
</dbReference>
<gene>
    <name evidence="1" type="ORF">SAMN04488069_11938</name>
</gene>
<dbReference type="Proteomes" id="UP000199249">
    <property type="component" value="Unassembled WGS sequence"/>
</dbReference>
<proteinExistence type="predicted"/>
<name>A0A1H3NVM9_9BACT</name>
<organism evidence="1 2">
    <name type="scientific">Hymenobacter psychrophilus</name>
    <dbReference type="NCBI Taxonomy" id="651662"/>
    <lineage>
        <taxon>Bacteria</taxon>
        <taxon>Pseudomonadati</taxon>
        <taxon>Bacteroidota</taxon>
        <taxon>Cytophagia</taxon>
        <taxon>Cytophagales</taxon>
        <taxon>Hymenobacteraceae</taxon>
        <taxon>Hymenobacter</taxon>
    </lineage>
</organism>
<dbReference type="STRING" id="651662.SAMN04488069_11938"/>
<reference evidence="2" key="1">
    <citation type="submission" date="2016-10" db="EMBL/GenBank/DDBJ databases">
        <authorList>
            <person name="Varghese N."/>
            <person name="Submissions S."/>
        </authorList>
    </citation>
    <scope>NUCLEOTIDE SEQUENCE [LARGE SCALE GENOMIC DNA]</scope>
    <source>
        <strain evidence="2">CGMCC 1.8975</strain>
    </source>
</reference>
<evidence type="ECO:0000313" key="2">
    <source>
        <dbReference type="Proteomes" id="UP000199249"/>
    </source>
</evidence>